<protein>
    <submittedName>
        <fullName evidence="2">Uncharacterized protein</fullName>
    </submittedName>
</protein>
<keyword evidence="3" id="KW-1185">Reference proteome</keyword>
<evidence type="ECO:0000256" key="1">
    <source>
        <dbReference type="SAM" id="SignalP"/>
    </source>
</evidence>
<comment type="caution">
    <text evidence="2">The sequence shown here is derived from an EMBL/GenBank/DDBJ whole genome shotgun (WGS) entry which is preliminary data.</text>
</comment>
<name>A0ABT1QYE0_9GAMM</name>
<evidence type="ECO:0000313" key="3">
    <source>
        <dbReference type="Proteomes" id="UP001165498"/>
    </source>
</evidence>
<feature type="signal peptide" evidence="1">
    <location>
        <begin position="1"/>
        <end position="19"/>
    </location>
</feature>
<dbReference type="Proteomes" id="UP001165498">
    <property type="component" value="Unassembled WGS sequence"/>
</dbReference>
<dbReference type="RefSeq" id="WP_255916489.1">
    <property type="nucleotide sequence ID" value="NZ_JANFQO010000027.1"/>
</dbReference>
<evidence type="ECO:0000313" key="2">
    <source>
        <dbReference type="EMBL" id="MCQ4167301.1"/>
    </source>
</evidence>
<proteinExistence type="predicted"/>
<dbReference type="EMBL" id="JANFQO010000027">
    <property type="protein sequence ID" value="MCQ4167301.1"/>
    <property type="molecule type" value="Genomic_DNA"/>
</dbReference>
<accession>A0ABT1QYE0</accession>
<reference evidence="2" key="1">
    <citation type="submission" date="2022-07" db="EMBL/GenBank/DDBJ databases">
        <title>Tahibacter sp., a new gammaproteobacterium isolated from the silt sample collected at pig farm.</title>
        <authorList>
            <person name="Chen H."/>
        </authorList>
    </citation>
    <scope>NUCLEOTIDE SEQUENCE</scope>
    <source>
        <strain evidence="2">P2K</strain>
    </source>
</reference>
<gene>
    <name evidence="2" type="ORF">NM961_21515</name>
</gene>
<feature type="chain" id="PRO_5046741799" evidence="1">
    <location>
        <begin position="20"/>
        <end position="100"/>
    </location>
</feature>
<sequence>MKARLFALALTLCSTTAMAQATIDLDVLAAESGLTQRQLGMLFGAHGAYSEFRASYVQVRRKFTESVGRERYEALLAVYKARQEGRQVAASVLRKAKSDS</sequence>
<keyword evidence="1" id="KW-0732">Signal</keyword>
<organism evidence="2 3">
    <name type="scientific">Tahibacter harae</name>
    <dbReference type="NCBI Taxonomy" id="2963937"/>
    <lineage>
        <taxon>Bacteria</taxon>
        <taxon>Pseudomonadati</taxon>
        <taxon>Pseudomonadota</taxon>
        <taxon>Gammaproteobacteria</taxon>
        <taxon>Lysobacterales</taxon>
        <taxon>Rhodanobacteraceae</taxon>
        <taxon>Tahibacter</taxon>
    </lineage>
</organism>